<dbReference type="Proteomes" id="UP000001409">
    <property type="component" value="Chromosome"/>
</dbReference>
<evidence type="ECO:0000313" key="2">
    <source>
        <dbReference type="Proteomes" id="UP000001409"/>
    </source>
</evidence>
<dbReference type="EMBL" id="BA000035">
    <property type="protein sequence ID" value="BAC19096.1"/>
    <property type="molecule type" value="Genomic_DNA"/>
</dbReference>
<dbReference type="AlphaFoldDB" id="Q8FN61"/>
<evidence type="ECO:0000313" key="1">
    <source>
        <dbReference type="EMBL" id="BAC19096.1"/>
    </source>
</evidence>
<protein>
    <submittedName>
        <fullName evidence="1">Uncharacterized protein</fullName>
    </submittedName>
</protein>
<dbReference type="KEGG" id="cef:CE2286"/>
<sequence>MWLNVALSVLPALTGLSEASVLSVIPFNITPLGVRAITMPPMLSTVTGSYQCLGMP</sequence>
<dbReference type="STRING" id="196164.gene:10742717"/>
<proteinExistence type="predicted"/>
<keyword evidence="2" id="KW-1185">Reference proteome</keyword>
<name>Q8FN61_COREF</name>
<dbReference type="HOGENOM" id="CLU_3006503_0_0_11"/>
<reference evidence="1 2" key="1">
    <citation type="journal article" date="2003" name="Genome Res.">
        <title>Comparative complete genome sequence analysis of the amino acid replacements responsible for the thermostability of Corynebacterium efficiens.</title>
        <authorList>
            <person name="Nishio Y."/>
            <person name="Nakamura Y."/>
            <person name="Kawarabayasi Y."/>
            <person name="Usuda Y."/>
            <person name="Kimura E."/>
            <person name="Sugimoto S."/>
            <person name="Matsui K."/>
            <person name="Yamagishi A."/>
            <person name="Kikuchi H."/>
            <person name="Ikeo K."/>
            <person name="Gojobori T."/>
        </authorList>
    </citation>
    <scope>NUCLEOTIDE SEQUENCE [LARGE SCALE GENOMIC DNA]</scope>
    <source>
        <strain evidence="2">DSM 44549 / YS-314 / AJ 12310 / JCM 11189 / NBRC 100395</strain>
    </source>
</reference>
<accession>Q8FN61</accession>
<organism evidence="1 2">
    <name type="scientific">Corynebacterium efficiens (strain DSM 44549 / YS-314 / AJ 12310 / JCM 11189 / NBRC 100395)</name>
    <dbReference type="NCBI Taxonomy" id="196164"/>
    <lineage>
        <taxon>Bacteria</taxon>
        <taxon>Bacillati</taxon>
        <taxon>Actinomycetota</taxon>
        <taxon>Actinomycetes</taxon>
        <taxon>Mycobacteriales</taxon>
        <taxon>Corynebacteriaceae</taxon>
        <taxon>Corynebacterium</taxon>
    </lineage>
</organism>